<feature type="transmembrane region" description="Helical" evidence="2">
    <location>
        <begin position="767"/>
        <end position="790"/>
    </location>
</feature>
<feature type="region of interest" description="Disordered" evidence="1">
    <location>
        <begin position="416"/>
        <end position="463"/>
    </location>
</feature>
<accession>A0ABX1C2E7</accession>
<protein>
    <submittedName>
        <fullName evidence="3">Uncharacterized protein</fullName>
    </submittedName>
</protein>
<dbReference type="EMBL" id="JAATEN010000027">
    <property type="protein sequence ID" value="NJQ03608.1"/>
    <property type="molecule type" value="Genomic_DNA"/>
</dbReference>
<proteinExistence type="predicted"/>
<name>A0ABX1C2E7_9ACTN</name>
<gene>
    <name evidence="3" type="ORF">HCK00_24585</name>
</gene>
<feature type="compositionally biased region" description="Gly residues" evidence="1">
    <location>
        <begin position="439"/>
        <end position="453"/>
    </location>
</feature>
<feature type="compositionally biased region" description="Basic and acidic residues" evidence="1">
    <location>
        <begin position="48"/>
        <end position="57"/>
    </location>
</feature>
<evidence type="ECO:0000256" key="1">
    <source>
        <dbReference type="SAM" id="MobiDB-lite"/>
    </source>
</evidence>
<feature type="transmembrane region" description="Helical" evidence="2">
    <location>
        <begin position="740"/>
        <end position="761"/>
    </location>
</feature>
<evidence type="ECO:0000313" key="3">
    <source>
        <dbReference type="EMBL" id="NJQ03608.1"/>
    </source>
</evidence>
<keyword evidence="2" id="KW-1133">Transmembrane helix</keyword>
<dbReference type="Proteomes" id="UP000695264">
    <property type="component" value="Unassembled WGS sequence"/>
</dbReference>
<reference evidence="3 4" key="1">
    <citation type="submission" date="2020-03" db="EMBL/GenBank/DDBJ databases">
        <title>WGS of actinomycetes isolated from Thailand.</title>
        <authorList>
            <person name="Thawai C."/>
        </authorList>
    </citation>
    <scope>NUCLEOTIDE SEQUENCE [LARGE SCALE GENOMIC DNA]</scope>
    <source>
        <strain evidence="3 4">PLAI 1-29</strain>
    </source>
</reference>
<organism evidence="3 4">
    <name type="scientific">Streptomyces zingiberis</name>
    <dbReference type="NCBI Taxonomy" id="2053010"/>
    <lineage>
        <taxon>Bacteria</taxon>
        <taxon>Bacillati</taxon>
        <taxon>Actinomycetota</taxon>
        <taxon>Actinomycetes</taxon>
        <taxon>Kitasatosporales</taxon>
        <taxon>Streptomycetaceae</taxon>
        <taxon>Streptomyces</taxon>
    </lineage>
</organism>
<feature type="compositionally biased region" description="Low complexity" evidence="1">
    <location>
        <begin position="416"/>
        <end position="430"/>
    </location>
</feature>
<evidence type="ECO:0000256" key="2">
    <source>
        <dbReference type="SAM" id="Phobius"/>
    </source>
</evidence>
<keyword evidence="2" id="KW-0812">Transmembrane</keyword>
<dbReference type="RefSeq" id="WP_168104233.1">
    <property type="nucleotide sequence ID" value="NZ_JAATEN010000027.1"/>
</dbReference>
<keyword evidence="2" id="KW-0472">Membrane</keyword>
<sequence>MYGDLMEALRAGDARPLSGWLAERGVDTEALWRLPRWNTAPAPGTGPADRRPPDRARAARRVVAEQLPKVADEPCGPALLLLAVVGYVEDAWDITYHFGPLWQTLRAARAVVAEHGTPAGPGSSGSAGSSAGPVDTAVSAAVVRGALAWTEWLDAAITVENMLSCGLRPAQLRAAESACAAAEAVMAAVRPAETAHPELCAYLRDSADLQRDYYRAVAEAVRAVDAFLTSGAPLDAAIDRLAGTERRLAPRGNLYASELRAHRFALQALRDRADADWLRVEHGKIVYVHPFALRDAAPSEVVAAVRRAAHAWPLAGARPRQVHASLNLNDVWHGGDILGRRYEGALAELPDVVLEGLGGEDIGRLTAEIRFSEMGNHYVRFEAELWDASPDDVYHLMCHAGHQFGACRVTFGPEPGAAAPDGARPGVVPDPGRPDREPPGGGGRDGDGWAGHGGDGEGRDGTAGLSFPRLADLAMALVTDVTTALRAEPATADVWLVARAGQSQLVLCVDSASLTRGPAPTGPRREVRTAEELTGAMGAQVLTNPVSHLVGAIAEWARFPVSHALAHGSVLVHDVYLVRTPNTTLLAAPGSAQWTNGTRGTTAEFAASLDGLFAGWLAELAVHHERTGALRRRLPGPESGTELHADELAAIAAEVDAEKLRLDNFAIETRALVLMVQSPSLVSSPVTAELLRLLLDGSGFRRRSEELRLQTDEVAGERLVLLLDKLAARRAARQRGKLEVLLAVIAAAGVSGIVQVLQAGLGSGGPAASWALIGVTAIVLAAAGAGYWAARSIGKTY</sequence>
<keyword evidence="4" id="KW-1185">Reference proteome</keyword>
<comment type="caution">
    <text evidence="3">The sequence shown here is derived from an EMBL/GenBank/DDBJ whole genome shotgun (WGS) entry which is preliminary data.</text>
</comment>
<feature type="region of interest" description="Disordered" evidence="1">
    <location>
        <begin position="37"/>
        <end position="57"/>
    </location>
</feature>
<evidence type="ECO:0000313" key="4">
    <source>
        <dbReference type="Proteomes" id="UP000695264"/>
    </source>
</evidence>